<feature type="transmembrane region" description="Helical" evidence="8">
    <location>
        <begin position="100"/>
        <end position="120"/>
    </location>
</feature>
<dbReference type="InterPro" id="IPR000522">
    <property type="entry name" value="ABC_transptr_permease_BtuC"/>
</dbReference>
<dbReference type="CDD" id="cd06550">
    <property type="entry name" value="TM_ABC_iron-siderophores_like"/>
    <property type="match status" value="1"/>
</dbReference>
<dbReference type="Proteomes" id="UP000270021">
    <property type="component" value="Chromosome"/>
</dbReference>
<dbReference type="FunFam" id="1.10.3470.10:FF:000001">
    <property type="entry name" value="Vitamin B12 ABC transporter permease BtuC"/>
    <property type="match status" value="1"/>
</dbReference>
<evidence type="ECO:0000256" key="5">
    <source>
        <dbReference type="ARBA" id="ARBA00022692"/>
    </source>
</evidence>
<feature type="transmembrane region" description="Helical" evidence="8">
    <location>
        <begin position="126"/>
        <end position="147"/>
    </location>
</feature>
<keyword evidence="5 8" id="KW-0812">Transmembrane</keyword>
<organism evidence="9 10">
    <name type="scientific">Flaviflexus salsibiostraticola</name>
    <dbReference type="NCBI Taxonomy" id="1282737"/>
    <lineage>
        <taxon>Bacteria</taxon>
        <taxon>Bacillati</taxon>
        <taxon>Actinomycetota</taxon>
        <taxon>Actinomycetes</taxon>
        <taxon>Actinomycetales</taxon>
        <taxon>Actinomycetaceae</taxon>
        <taxon>Flaviflexus</taxon>
    </lineage>
</organism>
<feature type="transmembrane region" description="Helical" evidence="8">
    <location>
        <begin position="251"/>
        <end position="274"/>
    </location>
</feature>
<protein>
    <submittedName>
        <fullName evidence="9">Iron ABC transporter permease</fullName>
    </submittedName>
</protein>
<evidence type="ECO:0000256" key="1">
    <source>
        <dbReference type="ARBA" id="ARBA00004651"/>
    </source>
</evidence>
<keyword evidence="10" id="KW-1185">Reference proteome</keyword>
<dbReference type="InterPro" id="IPR037294">
    <property type="entry name" value="ABC_BtuC-like"/>
</dbReference>
<evidence type="ECO:0000313" key="9">
    <source>
        <dbReference type="EMBL" id="AZN31064.1"/>
    </source>
</evidence>
<feature type="transmembrane region" description="Helical" evidence="8">
    <location>
        <begin position="73"/>
        <end position="93"/>
    </location>
</feature>
<dbReference type="GO" id="GO:0022857">
    <property type="term" value="F:transmembrane transporter activity"/>
    <property type="evidence" value="ECO:0007669"/>
    <property type="project" value="InterPro"/>
</dbReference>
<dbReference type="OrthoDB" id="9782305at2"/>
<dbReference type="SUPFAM" id="SSF81345">
    <property type="entry name" value="ABC transporter involved in vitamin B12 uptake, BtuC"/>
    <property type="match status" value="1"/>
</dbReference>
<proteinExistence type="inferred from homology"/>
<keyword evidence="7 8" id="KW-0472">Membrane</keyword>
<feature type="transmembrane region" description="Helical" evidence="8">
    <location>
        <begin position="159"/>
        <end position="179"/>
    </location>
</feature>
<evidence type="ECO:0000313" key="10">
    <source>
        <dbReference type="Proteomes" id="UP000270021"/>
    </source>
</evidence>
<comment type="subcellular location">
    <subcellularLocation>
        <location evidence="1">Cell membrane</location>
        <topology evidence="1">Multi-pass membrane protein</topology>
    </subcellularLocation>
</comment>
<evidence type="ECO:0000256" key="6">
    <source>
        <dbReference type="ARBA" id="ARBA00022989"/>
    </source>
</evidence>
<dbReference type="GO" id="GO:0033214">
    <property type="term" value="P:siderophore-iron import into cell"/>
    <property type="evidence" value="ECO:0007669"/>
    <property type="project" value="TreeGrafter"/>
</dbReference>
<feature type="transmembrane region" description="Helical" evidence="8">
    <location>
        <begin position="316"/>
        <end position="335"/>
    </location>
</feature>
<keyword evidence="4" id="KW-1003">Cell membrane</keyword>
<name>A0A3S8ZC60_9ACTO</name>
<reference evidence="9 10" key="1">
    <citation type="submission" date="2018-12" db="EMBL/GenBank/DDBJ databases">
        <title>Complete genome sequence of Flaviflexus salsibiostraticola KCTC 33148.</title>
        <authorList>
            <person name="Bae J.-W."/>
        </authorList>
    </citation>
    <scope>NUCLEOTIDE SEQUENCE [LARGE SCALE GENOMIC DNA]</scope>
    <source>
        <strain evidence="9 10">KCTC 33148</strain>
    </source>
</reference>
<gene>
    <name evidence="9" type="ORF">EJO69_05095</name>
</gene>
<evidence type="ECO:0000256" key="4">
    <source>
        <dbReference type="ARBA" id="ARBA00022475"/>
    </source>
</evidence>
<dbReference type="GO" id="GO:0005886">
    <property type="term" value="C:plasma membrane"/>
    <property type="evidence" value="ECO:0007669"/>
    <property type="project" value="UniProtKB-SubCell"/>
</dbReference>
<dbReference type="Pfam" id="PF01032">
    <property type="entry name" value="FecCD"/>
    <property type="match status" value="1"/>
</dbReference>
<evidence type="ECO:0000256" key="2">
    <source>
        <dbReference type="ARBA" id="ARBA00007935"/>
    </source>
</evidence>
<keyword evidence="3" id="KW-0813">Transport</keyword>
<keyword evidence="6 8" id="KW-1133">Transmembrane helix</keyword>
<evidence type="ECO:0000256" key="7">
    <source>
        <dbReference type="ARBA" id="ARBA00023136"/>
    </source>
</evidence>
<feature type="transmembrane region" description="Helical" evidence="8">
    <location>
        <begin position="210"/>
        <end position="230"/>
    </location>
</feature>
<evidence type="ECO:0000256" key="3">
    <source>
        <dbReference type="ARBA" id="ARBA00022448"/>
    </source>
</evidence>
<feature type="transmembrane region" description="Helical" evidence="8">
    <location>
        <begin position="286"/>
        <end position="304"/>
    </location>
</feature>
<dbReference type="EMBL" id="CP034438">
    <property type="protein sequence ID" value="AZN31064.1"/>
    <property type="molecule type" value="Genomic_DNA"/>
</dbReference>
<dbReference type="AlphaFoldDB" id="A0A3S8ZC60"/>
<sequence>MPGQLTAAAPTARRGARRHLLLLLLAALLLVAFACSIMFGVRSITVSDAVGGLLGYTDTADQAAAAARLPRTVLGVAVGAALAIAGATMQAVTRNPLADPGIFGVLAGASLAVVIGMTFFGVVNPVTIMVLAILGSAAAAVFVYVVGSLGREGATPLKLALAGAATSAALAALISAILLPRIDVMDSYRHWQIGGVAGASWDRLAMAGPLLAAGAIICLLSARGMNALALGDEMATGLGERVLRTRIISSLGAVILCGVATALAGPIAFVGLIVPHLCRLLVGTDHRWLLPFSALAGAALLISADTLGRVLTRPSEIAVGIIMPIIGAPVFIWIVRRQRVREL</sequence>
<comment type="similarity">
    <text evidence="2">Belongs to the binding-protein-dependent transport system permease family. FecCD subfamily.</text>
</comment>
<dbReference type="PANTHER" id="PTHR30472:SF1">
    <property type="entry name" value="FE(3+) DICITRATE TRANSPORT SYSTEM PERMEASE PROTEIN FECC-RELATED"/>
    <property type="match status" value="1"/>
</dbReference>
<accession>A0A3S8ZC60</accession>
<dbReference type="Gene3D" id="1.10.3470.10">
    <property type="entry name" value="ABC transporter involved in vitamin B12 uptake, BtuC"/>
    <property type="match status" value="1"/>
</dbReference>
<dbReference type="PANTHER" id="PTHR30472">
    <property type="entry name" value="FERRIC ENTEROBACTIN TRANSPORT SYSTEM PERMEASE PROTEIN"/>
    <property type="match status" value="1"/>
</dbReference>
<evidence type="ECO:0000256" key="8">
    <source>
        <dbReference type="SAM" id="Phobius"/>
    </source>
</evidence>
<dbReference type="KEGG" id="fsl:EJO69_05095"/>